<proteinExistence type="predicted"/>
<evidence type="ECO:0000313" key="1">
    <source>
        <dbReference type="EMBL" id="KJW05873.1"/>
    </source>
</evidence>
<dbReference type="EMBL" id="LAOR01000206">
    <property type="protein sequence ID" value="KJW05873.1"/>
    <property type="molecule type" value="Genomic_DNA"/>
</dbReference>
<name>A0A0F3RHY4_ORITS</name>
<evidence type="ECO:0000313" key="2">
    <source>
        <dbReference type="Proteomes" id="UP000033580"/>
    </source>
</evidence>
<dbReference type="AlphaFoldDB" id="A0A0F3RHY4"/>
<feature type="non-terminal residue" evidence="1">
    <location>
        <position position="1"/>
    </location>
</feature>
<dbReference type="PATRIC" id="fig|1441384.3.peg.1139"/>
<protein>
    <submittedName>
        <fullName evidence="1">Repeat-containing C domain protein</fullName>
    </submittedName>
</protein>
<sequence length="116" mass="13035">KRYEIKFSNFSNILSGAGIKAIETIQQVLKILSDEHISDSGKKKFFKNSAKFSRSGTKTPALLKKFVSSLSYDNTDTIQPIEEDTDTIQQEDDILTFPSTSTADLVLILRCKKMII</sequence>
<comment type="caution">
    <text evidence="1">The sequence shown here is derived from an EMBL/GenBank/DDBJ whole genome shotgun (WGS) entry which is preliminary data.</text>
</comment>
<accession>A0A0F3RHY4</accession>
<gene>
    <name evidence="1" type="ORF">OTUT144_2089</name>
</gene>
<dbReference type="Proteomes" id="UP000033580">
    <property type="component" value="Unassembled WGS sequence"/>
</dbReference>
<organism evidence="1 2">
    <name type="scientific">Orientia tsutsugamushi str. UT144</name>
    <dbReference type="NCBI Taxonomy" id="1441384"/>
    <lineage>
        <taxon>Bacteria</taxon>
        <taxon>Pseudomonadati</taxon>
        <taxon>Pseudomonadota</taxon>
        <taxon>Alphaproteobacteria</taxon>
        <taxon>Rickettsiales</taxon>
        <taxon>Rickettsiaceae</taxon>
        <taxon>Rickettsieae</taxon>
        <taxon>Orientia</taxon>
    </lineage>
</organism>
<reference evidence="1 2" key="1">
    <citation type="submission" date="2015-01" db="EMBL/GenBank/DDBJ databases">
        <title>Genome Sequencing of Rickettsiales.</title>
        <authorList>
            <person name="Daugherty S.C."/>
            <person name="Su Q."/>
            <person name="Abolude K."/>
            <person name="Beier-Sexton M."/>
            <person name="Carlyon J.A."/>
            <person name="Carter R."/>
            <person name="Day N.P."/>
            <person name="Dumler S.J."/>
            <person name="Dyachenko V."/>
            <person name="Godinez A."/>
            <person name="Kurtti T.J."/>
            <person name="Lichay M."/>
            <person name="Mullins K.E."/>
            <person name="Ott S."/>
            <person name="Pappas-Brown V."/>
            <person name="Paris D.H."/>
            <person name="Patel P."/>
            <person name="Richards A.L."/>
            <person name="Sadzewicz L."/>
            <person name="Sears K."/>
            <person name="Seidman D."/>
            <person name="Sengamalay N."/>
            <person name="Stenos J."/>
            <person name="Tallon L.J."/>
            <person name="Vincent G."/>
            <person name="Fraser C.M."/>
            <person name="Munderloh U."/>
            <person name="Dunning-Hotopp J.C."/>
        </authorList>
    </citation>
    <scope>NUCLEOTIDE SEQUENCE [LARGE SCALE GENOMIC DNA]</scope>
    <source>
        <strain evidence="1 2">UT144</strain>
    </source>
</reference>